<reference evidence="4" key="1">
    <citation type="submission" date="2016-03" db="EMBL/GenBank/DDBJ databases">
        <authorList>
            <person name="Devillers Hugo."/>
        </authorList>
    </citation>
    <scope>NUCLEOTIDE SEQUENCE [LARGE SCALE GENOMIC DNA]</scope>
</reference>
<feature type="region of interest" description="Disordered" evidence="2">
    <location>
        <begin position="603"/>
        <end position="630"/>
    </location>
</feature>
<feature type="coiled-coil region" evidence="1">
    <location>
        <begin position="265"/>
        <end position="530"/>
    </location>
</feature>
<protein>
    <submittedName>
        <fullName evidence="3">LAME_0H13212g1_1</fullName>
    </submittedName>
</protein>
<keyword evidence="4" id="KW-1185">Reference proteome</keyword>
<accession>A0A1G4KGY3</accession>
<dbReference type="InterPro" id="IPR024312">
    <property type="entry name" value="TACC_fungi"/>
</dbReference>
<dbReference type="AlphaFoldDB" id="A0A1G4KGY3"/>
<evidence type="ECO:0000256" key="2">
    <source>
        <dbReference type="SAM" id="MobiDB-lite"/>
    </source>
</evidence>
<proteinExistence type="predicted"/>
<dbReference type="Proteomes" id="UP000191144">
    <property type="component" value="Chromosome H"/>
</dbReference>
<evidence type="ECO:0000256" key="1">
    <source>
        <dbReference type="SAM" id="Coils"/>
    </source>
</evidence>
<sequence length="729" mass="84281">MENAQSGSFSTPLKKPQPEVRQFGSLSHANYSQPLKHHSIVNDNDEGRHDNSRDKENDLLEAGSSWKRARVAKQDESRENLNSSPAVIEMLDRDANGLVESKVPDEALEDAQEDISEAITSAVREISHSDMSNHENGNQTSLFRNLLSPARRVSPEKHPLTPIDAHHTGLSNLDSLTPLKSYVQGSEEGILQALQSRFRQELTRYEHHLRAKNQQTDEYRKETISSLEKIKKLDESLDEQKLAFSVLWGEHEVLKASQAAKEAKWEGQTEDLERVSDEKSRLEERVSKLKLKLSEVRNEIKMLHQNSQILQEKFQLQIQDNDSLKKQLEVCEERESKLQYRLEKLQSERDELRVQKDHQDIEMMTLKTAMTEHELESRTLQQRIAHLENLLRERENACRELQSTVESFEDTKRQSTTELENRVTDLLSDIKGLKAELEAVNKLKVDLDESRERLRASEGELASASESMRTLRESEIALEKRSLELEEQLTQHKQRLESVTDQMAIKSAELEELQHDLEELRQTKSHLEEFVKIRDAAVEDWKAKYDSKCAENNKLAVEIESYQFRNGNLESEHLVELEQLHQQMTSLQDTLRARSEQIAQLENEKSELQSQLSEDAAKHAQANDGALSESPALSELKAQVESLRQQLQEKDADTSKRLQLLAEDLYIQYSSKHEQKVKMLKKGYETNYQDKIERMALENTGLRDELHQLNNMLKTERDDKQRLVQLLNK</sequence>
<feature type="coiled-coil region" evidence="1">
    <location>
        <begin position="692"/>
        <end position="726"/>
    </location>
</feature>
<feature type="compositionally biased region" description="Polar residues" evidence="2">
    <location>
        <begin position="1"/>
        <end position="11"/>
    </location>
</feature>
<gene>
    <name evidence="3" type="ORF">LAME_0H13212G</name>
</gene>
<feature type="compositionally biased region" description="Polar residues" evidence="2">
    <location>
        <begin position="24"/>
        <end position="33"/>
    </location>
</feature>
<dbReference type="Pfam" id="PF12709">
    <property type="entry name" value="Fungal_TACC"/>
    <property type="match status" value="1"/>
</dbReference>
<evidence type="ECO:0000313" key="3">
    <source>
        <dbReference type="EMBL" id="SCV03787.1"/>
    </source>
</evidence>
<name>A0A1G4KGY3_9SACH</name>
<feature type="region of interest" description="Disordered" evidence="2">
    <location>
        <begin position="1"/>
        <end position="85"/>
    </location>
</feature>
<organism evidence="3 4">
    <name type="scientific">Lachancea meyersii CBS 8951</name>
    <dbReference type="NCBI Taxonomy" id="1266667"/>
    <lineage>
        <taxon>Eukaryota</taxon>
        <taxon>Fungi</taxon>
        <taxon>Dikarya</taxon>
        <taxon>Ascomycota</taxon>
        <taxon>Saccharomycotina</taxon>
        <taxon>Saccharomycetes</taxon>
        <taxon>Saccharomycetales</taxon>
        <taxon>Saccharomycetaceae</taxon>
        <taxon>Lachancea</taxon>
    </lineage>
</organism>
<dbReference type="EMBL" id="LT598480">
    <property type="protein sequence ID" value="SCV03787.1"/>
    <property type="molecule type" value="Genomic_DNA"/>
</dbReference>
<dbReference type="Gene3D" id="1.10.287.1490">
    <property type="match status" value="1"/>
</dbReference>
<keyword evidence="1" id="KW-0175">Coiled coil</keyword>
<evidence type="ECO:0000313" key="4">
    <source>
        <dbReference type="Proteomes" id="UP000191144"/>
    </source>
</evidence>
<dbReference type="OrthoDB" id="5367584at2759"/>
<feature type="compositionally biased region" description="Basic and acidic residues" evidence="2">
    <location>
        <begin position="45"/>
        <end position="58"/>
    </location>
</feature>